<sequence length="600" mass="65934">MLLPAAALIKRHPHPCAREAAGRPCARTTMAVTVRTSDASRSTAGTQNRLSYTLELLIDLDVSFDPYETKLLDTGVRVTPHTACILFCTKISSAASPPHAVDFVALGPNARDADEGKDRDRAISMEVSNPSGKTLPPQGTPLRLILFALPLAPVRLDLLWIQKRPEDPRNRPRFPISILSVTPGVHSLDVELVATGLSWRAYPRDRRLMTVIRLDMFRADIRRYCTAEIRSCTQKGVYVHEVTTTQTTGNAYLTLLTRTEEEVPPSSLVLRIVFREEETLGTTPPIAVTGRRGFPPAAPSQRWVAFNTSPDPTFCVPHGYGITITCPRNVHLFPGHQSRVDISVSFCSERAHLGLFIPAPRENVSCQIVAWKERQTLSLALTATVSTDLARGDLLGDAYFLPSNAPRVRRTTPPAPTSRYTALLTDPGDPTGKGGGNRLHYQQHRRTGPDGRAKRGVLTSGERDLWAGYPPPEARRKRTHAEILYSGYPIAYPNPSTAAETPAAAQGEAFSDDDDTLEIYPCGTIFKLKQLIPLVLEESNERRDGPAAAAPRGPPKKIGTVTSLRRRGRWTAERAGEEGDGRTEPRLAWRETPAESAPEP</sequence>
<feature type="region of interest" description="Disordered" evidence="1">
    <location>
        <begin position="406"/>
        <end position="456"/>
    </location>
</feature>
<evidence type="ECO:0000256" key="1">
    <source>
        <dbReference type="SAM" id="MobiDB-lite"/>
    </source>
</evidence>
<reference evidence="2 3" key="6">
    <citation type="journal article" date="1999" name="J. Gen. Virol.">
        <title>The rat cytomegalovirus R32 gene encodes a virion-associated protein that elicits a strong humoral immune response in infected rats.</title>
        <authorList>
            <person name="Beuken E."/>
            <person name="Grauls G."/>
            <person name="Bruggeman C.A."/>
            <person name="Vink C."/>
        </authorList>
    </citation>
    <scope>NUCLEOTIDE SEQUENCE [LARGE SCALE GENOMIC DNA]</scope>
    <source>
        <strain evidence="2 3">Maastricht</strain>
    </source>
</reference>
<reference evidence="2 3" key="8">
    <citation type="journal article" date="2000" name="J. Virol.">
        <title>The r144 major histocompatibility complex class I-like gene of rat cytomegalovirus is dispensable for both acute and long-term infection in the immunocompromised host.</title>
        <authorList>
            <person name="Beisser P.S."/>
            <person name="Kloover J.S."/>
            <person name="Grauls G.E."/>
            <person name="Blok M.J."/>
            <person name="Bruggeman C.A."/>
            <person name="Vink C."/>
        </authorList>
    </citation>
    <scope>NUCLEOTIDE SEQUENCE [LARGE SCALE GENOMIC DNA]</scope>
    <source>
        <strain evidence="2 3">Maastricht</strain>
    </source>
</reference>
<reference evidence="2 3" key="9">
    <citation type="journal article" date="2000" name="J. Virol.">
        <title>Complete DNA sequence of the rat cytomegalovirus genome.</title>
        <authorList>
            <person name="Vink C."/>
            <person name="Beuken E."/>
            <person name="Bruggeman C.A."/>
        </authorList>
    </citation>
    <scope>NUCLEOTIDE SEQUENCE [LARGE SCALE GENOMIC DNA]</scope>
    <source>
        <strain evidence="2 3">Maastricht</strain>
    </source>
</reference>
<name>Q9DWB8_RCMVM</name>
<organismHost>
    <name type="scientific">Rattus</name>
    <name type="common">rats</name>
    <dbReference type="NCBI Taxonomy" id="10114"/>
</organismHost>
<reference evidence="2 3" key="2">
    <citation type="journal article" date="1996" name="J. Virol.">
        <title>Structure of the rat cytomegalovirus genome termini.</title>
        <authorList>
            <person name="Vink C."/>
            <person name="Beuken E."/>
            <person name="Bruggeman C.A."/>
        </authorList>
    </citation>
    <scope>NUCLEOTIDE SEQUENCE [LARGE SCALE GENOMIC DNA]</scope>
    <source>
        <strain evidence="2 3">Maastricht</strain>
    </source>
</reference>
<gene>
    <name evidence="2" type="primary">R84</name>
</gene>
<reference evidence="2 3" key="7">
    <citation type="journal article" date="1999" name="J. Virol.">
        <title>Deletion of the R78 G protein-coupled receptor gene from rat cytomegalovirus results in an attenuated, syncytium-inducing mutant strain.</title>
        <authorList>
            <person name="Beisser P.S."/>
            <person name="Grauls G."/>
            <person name="Bruggeman C.A."/>
            <person name="Vink C."/>
        </authorList>
    </citation>
    <scope>NUCLEOTIDE SEQUENCE [LARGE SCALE GENOMIC DNA]</scope>
    <source>
        <strain evidence="2 3">Maastricht</strain>
    </source>
</reference>
<dbReference type="EMBL" id="AF232689">
    <property type="protein sequence ID" value="AAF99172.1"/>
    <property type="molecule type" value="Genomic_DNA"/>
</dbReference>
<dbReference type="Proteomes" id="UP000008288">
    <property type="component" value="Segment"/>
</dbReference>
<organism evidence="2 3">
    <name type="scientific">Rat cytomegalovirus (strain Maastricht)</name>
    <dbReference type="NCBI Taxonomy" id="79700"/>
    <lineage>
        <taxon>Viruses</taxon>
        <taxon>Duplodnaviria</taxon>
        <taxon>Heunggongvirae</taxon>
        <taxon>Peploviricota</taxon>
        <taxon>Herviviricetes</taxon>
        <taxon>Herpesvirales</taxon>
        <taxon>Orthoherpesviridae</taxon>
        <taxon>Betaherpesvirinae</taxon>
        <taxon>Muromegalovirus</taxon>
        <taxon>Muromegalovirus muridbeta2</taxon>
        <taxon>Murid betaherpesvirus 2</taxon>
    </lineage>
</organism>
<dbReference type="OrthoDB" id="31061at10239"/>
<dbReference type="Pfam" id="PF05784">
    <property type="entry name" value="Herpes_UL82_83"/>
    <property type="match status" value="2"/>
</dbReference>
<reference evidence="2 3" key="4">
    <citation type="journal article" date="1998" name="J. Virol.">
        <title>The R33 G protein-coupled receptor gene of rat cytomegalovirus plays an essential role in the pathogenesis of viral infection.</title>
        <authorList>
            <person name="Beisser P.S."/>
            <person name="Vink C."/>
            <person name="Van Dam J.G."/>
            <person name="Grauls G."/>
            <person name="Vanherle S.J."/>
            <person name="Bruggeman C.A."/>
        </authorList>
    </citation>
    <scope>NUCLEOTIDE SEQUENCE [LARGE SCALE GENOMIC DNA]</scope>
    <source>
        <strain evidence="2 3">Maastricht</strain>
    </source>
</reference>
<feature type="region of interest" description="Disordered" evidence="1">
    <location>
        <begin position="540"/>
        <end position="600"/>
    </location>
</feature>
<keyword evidence="3" id="KW-1185">Reference proteome</keyword>
<feature type="compositionally biased region" description="Low complexity" evidence="1">
    <location>
        <begin position="417"/>
        <end position="430"/>
    </location>
</feature>
<reference evidence="2 3" key="3">
    <citation type="journal article" date="1997" name="J. Gen. Virol.">
        <title>Cloning and functional characterization of the origin of lytic-phase DNA replication of rat cytomegalovirus.</title>
        <authorList>
            <person name="Vink C."/>
            <person name="Beuken E."/>
            <person name="Bruggeman C.A."/>
        </authorList>
    </citation>
    <scope>NUCLEOTIDE SEQUENCE [LARGE SCALE GENOMIC DNA]</scope>
    <source>
        <strain evidence="2 3">Maastricht</strain>
    </source>
</reference>
<reference evidence="2 3" key="5">
    <citation type="journal article" date="1998" name="Virology">
        <title>The Maastricht strain and England strain of rat cytomegalovirus represent different betaherpesvirus species rather than strains.</title>
        <authorList>
            <person name="Beisser P.S."/>
            <person name="Kaptein S.J."/>
            <person name="Beuken E."/>
            <person name="Bruggeman C.A."/>
            <person name="Vink C."/>
        </authorList>
    </citation>
    <scope>NUCLEOTIDE SEQUENCE [LARGE SCALE GENOMIC DNA]</scope>
    <source>
        <strain evidence="2 3">Maastricht</strain>
    </source>
</reference>
<reference evidence="2 3" key="10">
    <citation type="journal article" date="2000" name="Virus Res.">
        <title>Rat cytomegalovirus R89 is a highly conserved gene which expresses a spliced transcript.</title>
        <authorList>
            <person name="Gruijthuijsen Y.K."/>
            <person name="Beuken E."/>
            <person name="Bruggeman C.A."/>
            <person name="Vink C."/>
        </authorList>
    </citation>
    <scope>NUCLEOTIDE SEQUENCE [LARGE SCALE GENOMIC DNA]</scope>
    <source>
        <strain evidence="2 3">Maastricht</strain>
    </source>
</reference>
<dbReference type="RefSeq" id="NP_064183.1">
    <property type="nucleotide sequence ID" value="NC_002512.2"/>
</dbReference>
<protein>
    <submittedName>
        <fullName evidence="2">PR84</fullName>
    </submittedName>
</protein>
<proteinExistence type="predicted"/>
<dbReference type="InterPro" id="IPR008649">
    <property type="entry name" value="Herpes_UL82/UL83"/>
</dbReference>
<accession>Q9DWB8</accession>
<evidence type="ECO:0000313" key="2">
    <source>
        <dbReference type="EMBL" id="AAF99172.1"/>
    </source>
</evidence>
<feature type="compositionally biased region" description="Basic and acidic residues" evidence="1">
    <location>
        <begin position="570"/>
        <end position="593"/>
    </location>
</feature>
<dbReference type="KEGG" id="vg:940416"/>
<evidence type="ECO:0000313" key="3">
    <source>
        <dbReference type="Proteomes" id="UP000008288"/>
    </source>
</evidence>
<dbReference type="GeneID" id="940416"/>
<reference evidence="2 3" key="1">
    <citation type="journal article" date="1996" name="J. Gen. Virol.">
        <title>Cloning and sequence analysis of the genes encoding DNA polymerase, glycoprotein B, ICP18.5 and major DNA-binding protein of rat cytomegalovirus.</title>
        <authorList>
            <person name="Beuken E."/>
            <person name="Slobbe R."/>
            <person name="Bruggeman C.A."/>
            <person name="Vink C."/>
        </authorList>
    </citation>
    <scope>NUCLEOTIDE SEQUENCE [LARGE SCALE GENOMIC DNA]</scope>
    <source>
        <strain evidence="2 3">Maastricht</strain>
    </source>
</reference>